<accession>A0A0K0D7N5</accession>
<evidence type="ECO:0000313" key="1">
    <source>
        <dbReference type="Proteomes" id="UP000035642"/>
    </source>
</evidence>
<dbReference type="WBParaSite" id="ACAC_0000608001-mRNA-1">
    <property type="protein sequence ID" value="ACAC_0000608001-mRNA-1"/>
    <property type="gene ID" value="ACAC_0000608001"/>
</dbReference>
<reference evidence="1" key="1">
    <citation type="submission" date="2012-09" db="EMBL/GenBank/DDBJ databases">
        <authorList>
            <person name="Martin A.A."/>
        </authorList>
    </citation>
    <scope>NUCLEOTIDE SEQUENCE</scope>
</reference>
<evidence type="ECO:0000313" key="2">
    <source>
        <dbReference type="WBParaSite" id="ACAC_0000608001-mRNA-1"/>
    </source>
</evidence>
<organism evidence="1 2">
    <name type="scientific">Angiostrongylus cantonensis</name>
    <name type="common">Rat lungworm</name>
    <dbReference type="NCBI Taxonomy" id="6313"/>
    <lineage>
        <taxon>Eukaryota</taxon>
        <taxon>Metazoa</taxon>
        <taxon>Ecdysozoa</taxon>
        <taxon>Nematoda</taxon>
        <taxon>Chromadorea</taxon>
        <taxon>Rhabditida</taxon>
        <taxon>Rhabditina</taxon>
        <taxon>Rhabditomorpha</taxon>
        <taxon>Strongyloidea</taxon>
        <taxon>Metastrongylidae</taxon>
        <taxon>Angiostrongylus</taxon>
    </lineage>
</organism>
<dbReference type="STRING" id="6313.A0A0K0D7N5"/>
<keyword evidence="1" id="KW-1185">Reference proteome</keyword>
<proteinExistence type="predicted"/>
<sequence>MVLILLITRFIVKMDFMKLSLVCFFAVFCLVVGEVVHYISGEKEYNYRFDVDTALFDLPDLDIDMVIATPCNNLAVVSTMDESVGLFAPLQQSIKKDPTRFEFTEEEQMYWTVLRHAHSAMNNGGLRGLEELQYIDSDVQDNLEKLANQKQSDEAKAINQQRKVQEQNGEAEQRNFVCCF</sequence>
<reference evidence="2" key="2">
    <citation type="submission" date="2017-02" db="UniProtKB">
        <authorList>
            <consortium name="WormBaseParasite"/>
        </authorList>
    </citation>
    <scope>IDENTIFICATION</scope>
</reference>
<protein>
    <submittedName>
        <fullName evidence="2">ERGIC_N domain-containing protein</fullName>
    </submittedName>
</protein>
<dbReference type="Proteomes" id="UP000035642">
    <property type="component" value="Unassembled WGS sequence"/>
</dbReference>
<dbReference type="AlphaFoldDB" id="A0A0K0D7N5"/>
<name>A0A0K0D7N5_ANGCA</name>